<evidence type="ECO:0000256" key="1">
    <source>
        <dbReference type="ARBA" id="ARBA00023015"/>
    </source>
</evidence>
<dbReference type="SUPFAM" id="SSF46894">
    <property type="entry name" value="C-terminal effector domain of the bipartite response regulators"/>
    <property type="match status" value="1"/>
</dbReference>
<dbReference type="PRINTS" id="PR00038">
    <property type="entry name" value="HTHLUXR"/>
</dbReference>
<dbReference type="EMBL" id="JAAXLS010000061">
    <property type="protein sequence ID" value="NKQ58637.1"/>
    <property type="molecule type" value="Genomic_DNA"/>
</dbReference>
<dbReference type="Gene3D" id="1.10.10.10">
    <property type="entry name" value="Winged helix-like DNA-binding domain superfamily/Winged helix DNA-binding domain"/>
    <property type="match status" value="1"/>
</dbReference>
<keyword evidence="3" id="KW-0804">Transcription</keyword>
<dbReference type="Gene3D" id="1.10.3210.10">
    <property type="entry name" value="Hypothetical protein af1432"/>
    <property type="match status" value="1"/>
</dbReference>
<reference evidence="6 7" key="1">
    <citation type="submission" date="2020-04" db="EMBL/GenBank/DDBJ databases">
        <title>Novel species.</title>
        <authorList>
            <person name="Teo W.F.A."/>
            <person name="Lipun K."/>
            <person name="Srisuk N."/>
            <person name="Duangmal K."/>
        </authorList>
    </citation>
    <scope>NUCLEOTIDE SEQUENCE [LARGE SCALE GENOMIC DNA]</scope>
    <source>
        <strain evidence="6 7">K13G38</strain>
    </source>
</reference>
<evidence type="ECO:0000313" key="6">
    <source>
        <dbReference type="EMBL" id="NKQ58637.1"/>
    </source>
</evidence>
<evidence type="ECO:0008006" key="8">
    <source>
        <dbReference type="Google" id="ProtNLM"/>
    </source>
</evidence>
<protein>
    <recommendedName>
        <fullName evidence="8">HD domain-containing protein</fullName>
    </recommendedName>
</protein>
<dbReference type="InterPro" id="IPR000792">
    <property type="entry name" value="Tscrpt_reg_LuxR_C"/>
</dbReference>
<keyword evidence="2" id="KW-0238">DNA-binding</keyword>
<dbReference type="SMART" id="SM00421">
    <property type="entry name" value="HTH_LUXR"/>
    <property type="match status" value="1"/>
</dbReference>
<feature type="domain" description="HTH luxR-type" evidence="4">
    <location>
        <begin position="119"/>
        <end position="184"/>
    </location>
</feature>
<dbReference type="Pfam" id="PF00196">
    <property type="entry name" value="GerE"/>
    <property type="match status" value="1"/>
</dbReference>
<dbReference type="PROSITE" id="PS50043">
    <property type="entry name" value="HTH_LUXR_2"/>
    <property type="match status" value="1"/>
</dbReference>
<evidence type="ECO:0000259" key="5">
    <source>
        <dbReference type="PROSITE" id="PS51832"/>
    </source>
</evidence>
<dbReference type="PANTHER" id="PTHR44688:SF16">
    <property type="entry name" value="DNA-BINDING TRANSCRIPTIONAL ACTIVATOR DEVR_DOSR"/>
    <property type="match status" value="1"/>
</dbReference>
<accession>A0ABX1JFR6</accession>
<evidence type="ECO:0000256" key="2">
    <source>
        <dbReference type="ARBA" id="ARBA00023125"/>
    </source>
</evidence>
<dbReference type="PANTHER" id="PTHR44688">
    <property type="entry name" value="DNA-BINDING TRANSCRIPTIONAL ACTIVATOR DEVR_DOSR"/>
    <property type="match status" value="1"/>
</dbReference>
<evidence type="ECO:0000259" key="4">
    <source>
        <dbReference type="PROSITE" id="PS50043"/>
    </source>
</evidence>
<keyword evidence="7" id="KW-1185">Reference proteome</keyword>
<dbReference type="Pfam" id="PF13487">
    <property type="entry name" value="HD_5"/>
    <property type="match status" value="1"/>
</dbReference>
<dbReference type="InterPro" id="IPR016032">
    <property type="entry name" value="Sig_transdc_resp-reg_C-effctor"/>
</dbReference>
<dbReference type="RefSeq" id="WP_246272411.1">
    <property type="nucleotide sequence ID" value="NZ_JAAXLS010000061.1"/>
</dbReference>
<dbReference type="InterPro" id="IPR036388">
    <property type="entry name" value="WH-like_DNA-bd_sf"/>
</dbReference>
<dbReference type="PROSITE" id="PS00622">
    <property type="entry name" value="HTH_LUXR_1"/>
    <property type="match status" value="1"/>
</dbReference>
<dbReference type="Proteomes" id="UP000715441">
    <property type="component" value="Unassembled WGS sequence"/>
</dbReference>
<comment type="caution">
    <text evidence="6">The sequence shown here is derived from an EMBL/GenBank/DDBJ whole genome shotgun (WGS) entry which is preliminary data.</text>
</comment>
<dbReference type="CDD" id="cd06170">
    <property type="entry name" value="LuxR_C_like"/>
    <property type="match status" value="1"/>
</dbReference>
<proteinExistence type="predicted"/>
<evidence type="ECO:0000256" key="3">
    <source>
        <dbReference type="ARBA" id="ARBA00023163"/>
    </source>
</evidence>
<keyword evidence="1" id="KW-0805">Transcription regulation</keyword>
<sequence length="188" mass="20097">GPLGVAEWERVRLHPYLTESTLACCPALAGLGRLAGAHHERLDGSGYHRGTRELDLRQRVLAAADVVAALGEDRPHRPALAAPRIADTVLGEVKAGRLDAVAAEAVLAAAGRPTRRARRSGWPAGLTDREVEVLRLIARGRSNKEVAAALHLSVKTVGRHVENLYTKIGVSSRAAAAVFAMQHRLLDP</sequence>
<feature type="non-terminal residue" evidence="6">
    <location>
        <position position="1"/>
    </location>
</feature>
<dbReference type="InterPro" id="IPR037522">
    <property type="entry name" value="HD_GYP_dom"/>
</dbReference>
<gene>
    <name evidence="6" type="ORF">HFP15_37920</name>
</gene>
<dbReference type="PROSITE" id="PS51832">
    <property type="entry name" value="HD_GYP"/>
    <property type="match status" value="1"/>
</dbReference>
<feature type="domain" description="HD-GYP" evidence="5">
    <location>
        <begin position="1"/>
        <end position="122"/>
    </location>
</feature>
<organism evidence="6 7">
    <name type="scientific">Amycolatopsis acididurans</name>
    <dbReference type="NCBI Taxonomy" id="2724524"/>
    <lineage>
        <taxon>Bacteria</taxon>
        <taxon>Bacillati</taxon>
        <taxon>Actinomycetota</taxon>
        <taxon>Actinomycetes</taxon>
        <taxon>Pseudonocardiales</taxon>
        <taxon>Pseudonocardiaceae</taxon>
        <taxon>Amycolatopsis</taxon>
    </lineage>
</organism>
<name>A0ABX1JFR6_9PSEU</name>
<evidence type="ECO:0000313" key="7">
    <source>
        <dbReference type="Proteomes" id="UP000715441"/>
    </source>
</evidence>
<dbReference type="SUPFAM" id="SSF109604">
    <property type="entry name" value="HD-domain/PDEase-like"/>
    <property type="match status" value="1"/>
</dbReference>